<evidence type="ECO:0000313" key="14">
    <source>
        <dbReference type="Proteomes" id="UP001201812"/>
    </source>
</evidence>
<proteinExistence type="inferred from homology"/>
<feature type="region of interest" description="Disordered" evidence="11">
    <location>
        <begin position="235"/>
        <end position="265"/>
    </location>
</feature>
<feature type="transmembrane region" description="Helical" evidence="12">
    <location>
        <begin position="358"/>
        <end position="380"/>
    </location>
</feature>
<comment type="caution">
    <text evidence="13">The sequence shown here is derived from an EMBL/GenBank/DDBJ whole genome shotgun (WGS) entry which is preliminary data.</text>
</comment>
<evidence type="ECO:0000256" key="10">
    <source>
        <dbReference type="ARBA" id="ARBA00023303"/>
    </source>
</evidence>
<keyword evidence="6" id="KW-0375">Hydrogen ion transport</keyword>
<keyword evidence="10" id="KW-0407">Ion channel</keyword>
<comment type="similarity">
    <text evidence="2">Belongs to the otopetrin family.</text>
</comment>
<feature type="transmembrane region" description="Helical" evidence="12">
    <location>
        <begin position="436"/>
        <end position="455"/>
    </location>
</feature>
<feature type="transmembrane region" description="Helical" evidence="12">
    <location>
        <begin position="467"/>
        <end position="489"/>
    </location>
</feature>
<reference evidence="13" key="1">
    <citation type="submission" date="2022-01" db="EMBL/GenBank/DDBJ databases">
        <title>Genome Sequence Resource for Two Populations of Ditylenchus destructor, the Migratory Endoparasitic Phytonematode.</title>
        <authorList>
            <person name="Zhang H."/>
            <person name="Lin R."/>
            <person name="Xie B."/>
        </authorList>
    </citation>
    <scope>NUCLEOTIDE SEQUENCE</scope>
    <source>
        <strain evidence="13">BazhouSP</strain>
    </source>
</reference>
<evidence type="ECO:0000256" key="4">
    <source>
        <dbReference type="ARBA" id="ARBA00022475"/>
    </source>
</evidence>
<feature type="transmembrane region" description="Helical" evidence="12">
    <location>
        <begin position="726"/>
        <end position="750"/>
    </location>
</feature>
<evidence type="ECO:0000256" key="11">
    <source>
        <dbReference type="SAM" id="MobiDB-lite"/>
    </source>
</evidence>
<organism evidence="13 14">
    <name type="scientific">Ditylenchus destructor</name>
    <dbReference type="NCBI Taxonomy" id="166010"/>
    <lineage>
        <taxon>Eukaryota</taxon>
        <taxon>Metazoa</taxon>
        <taxon>Ecdysozoa</taxon>
        <taxon>Nematoda</taxon>
        <taxon>Chromadorea</taxon>
        <taxon>Rhabditida</taxon>
        <taxon>Tylenchina</taxon>
        <taxon>Tylenchomorpha</taxon>
        <taxon>Sphaerularioidea</taxon>
        <taxon>Anguinidae</taxon>
        <taxon>Anguininae</taxon>
        <taxon>Ditylenchus</taxon>
    </lineage>
</organism>
<accession>A0AAD4N296</accession>
<feature type="transmembrane region" description="Helical" evidence="12">
    <location>
        <begin position="804"/>
        <end position="821"/>
    </location>
</feature>
<feature type="transmembrane region" description="Helical" evidence="12">
    <location>
        <begin position="318"/>
        <end position="338"/>
    </location>
</feature>
<dbReference type="EMBL" id="JAKKPZ010000013">
    <property type="protein sequence ID" value="KAI1714476.1"/>
    <property type="molecule type" value="Genomic_DNA"/>
</dbReference>
<feature type="transmembrane region" description="Helical" evidence="12">
    <location>
        <begin position="664"/>
        <end position="689"/>
    </location>
</feature>
<keyword evidence="5 12" id="KW-0812">Transmembrane</keyword>
<dbReference type="InterPro" id="IPR004878">
    <property type="entry name" value="Otopetrin"/>
</dbReference>
<feature type="transmembrane region" description="Helical" evidence="12">
    <location>
        <begin position="756"/>
        <end position="783"/>
    </location>
</feature>
<evidence type="ECO:0000256" key="8">
    <source>
        <dbReference type="ARBA" id="ARBA00023065"/>
    </source>
</evidence>
<dbReference type="GO" id="GO:0005886">
    <property type="term" value="C:plasma membrane"/>
    <property type="evidence" value="ECO:0007669"/>
    <property type="project" value="UniProtKB-SubCell"/>
</dbReference>
<dbReference type="PANTHER" id="PTHR21522:SF33">
    <property type="entry name" value="OTOPETRIN-2"/>
    <property type="match status" value="1"/>
</dbReference>
<gene>
    <name evidence="13" type="ORF">DdX_08571</name>
</gene>
<dbReference type="AlphaFoldDB" id="A0AAD4N296"/>
<sequence>MEKKVNRRDRLFKSLYLSELKPSNLHKKFSMMGRRKTTANDKRRLVVKSADEAEREDSNDKFQSRLFSKKKIVRRFSFQPRDDFTNEWVNRQDFFHRRNNGNGSSFKSHSSTLTPTEETVNQKDAHMPTSALNFGFQPCENYDSFNKYQESREKSEPLQLNPTNKSHDDKELCGKRSTGTESTQRITNDHGQGLFSSGANPHILFVAGDLSQANNEATNADNSNLQDDGAKYVSQTGPVHRRSSYNPEKTVESGVKTEPNRPEPFAKTDRVVTENSGKDRVERPNFPVHIEVTPTVVSEPIYGPSKLRWIDNMEAKNSVLVALTVFYAMVITIFALVFELSHLLAGDSRRSLSVKDLMFGIYMYGASIVFLLYCYIVLLLNPRWKTKVDKAKMLVVRTAKINNTENVLTNPSEQSFAITTTTQRKVSHDSPSAGSLFLRLGCVVFGVIGIVYYAFSVFLCSSDNGCHQAVIILDIFAIIFVFTQMHFVFCNWKLSITGSQTIARFGTMHLVATNLWTWIRYILIEESVMDEEIRQVFARDLGDMSHDPNSHDRTIFVAHSSSSTGAVIRSCEGAECVLASMSEIMYTSIVEYSLIGAAVMFIVWRNIDHDRQNMPKEYVKRKHQIRMDCSKTTTGLFFGLAFLAATFTSMAVFSGYTLMGQNQMAATVFGATDIGQYTIASFGCICALWQMRLLRYHNHSGGGGSGSSVAESCSTAKSNHNPSQELLDMILLAFGMTGEMIYSVAGLLGLTGDNEWQALSIILLIVHITRIAQVGLQSCLIYIAGKLRIQGDHRLRQSQPGKQAITFLLLANISMFLMNLLEAEKAGVSETVVNFYGKKSWVFLVRSFSPLTIFYRFHSSVCLAEVWKNAYSWKE</sequence>
<keyword evidence="3" id="KW-0813">Transport</keyword>
<evidence type="ECO:0000256" key="2">
    <source>
        <dbReference type="ARBA" id="ARBA00006513"/>
    </source>
</evidence>
<feature type="transmembrane region" description="Helical" evidence="12">
    <location>
        <begin position="501"/>
        <end position="519"/>
    </location>
</feature>
<evidence type="ECO:0000256" key="9">
    <source>
        <dbReference type="ARBA" id="ARBA00023136"/>
    </source>
</evidence>
<dbReference type="Proteomes" id="UP001201812">
    <property type="component" value="Unassembled WGS sequence"/>
</dbReference>
<feature type="compositionally biased region" description="Polar residues" evidence="11">
    <location>
        <begin position="100"/>
        <end position="119"/>
    </location>
</feature>
<feature type="region of interest" description="Disordered" evidence="11">
    <location>
        <begin position="148"/>
        <end position="185"/>
    </location>
</feature>
<keyword evidence="7 12" id="KW-1133">Transmembrane helix</keyword>
<feature type="compositionally biased region" description="Basic and acidic residues" evidence="11">
    <location>
        <begin position="165"/>
        <end position="174"/>
    </location>
</feature>
<evidence type="ECO:0000256" key="7">
    <source>
        <dbReference type="ARBA" id="ARBA00022989"/>
    </source>
</evidence>
<keyword evidence="9 12" id="KW-0472">Membrane</keyword>
<evidence type="ECO:0000256" key="3">
    <source>
        <dbReference type="ARBA" id="ARBA00022448"/>
    </source>
</evidence>
<feature type="transmembrane region" description="Helical" evidence="12">
    <location>
        <begin position="636"/>
        <end position="658"/>
    </location>
</feature>
<dbReference type="GO" id="GO:0015252">
    <property type="term" value="F:proton channel activity"/>
    <property type="evidence" value="ECO:0007669"/>
    <property type="project" value="InterPro"/>
</dbReference>
<evidence type="ECO:0000256" key="12">
    <source>
        <dbReference type="SAM" id="Phobius"/>
    </source>
</evidence>
<dbReference type="Pfam" id="PF03189">
    <property type="entry name" value="Otopetrin"/>
    <property type="match status" value="1"/>
</dbReference>
<dbReference type="PANTHER" id="PTHR21522">
    <property type="entry name" value="PROTON CHANNEL OTOP"/>
    <property type="match status" value="1"/>
</dbReference>
<comment type="subcellular location">
    <subcellularLocation>
        <location evidence="1">Cell membrane</location>
        <topology evidence="1">Multi-pass membrane protein</topology>
    </subcellularLocation>
</comment>
<keyword evidence="8" id="KW-0406">Ion transport</keyword>
<feature type="transmembrane region" description="Helical" evidence="12">
    <location>
        <begin position="584"/>
        <end position="604"/>
    </location>
</feature>
<evidence type="ECO:0000256" key="5">
    <source>
        <dbReference type="ARBA" id="ARBA00022692"/>
    </source>
</evidence>
<evidence type="ECO:0000256" key="6">
    <source>
        <dbReference type="ARBA" id="ARBA00022781"/>
    </source>
</evidence>
<keyword evidence="4" id="KW-1003">Cell membrane</keyword>
<feature type="region of interest" description="Disordered" evidence="11">
    <location>
        <begin position="98"/>
        <end position="122"/>
    </location>
</feature>
<keyword evidence="14" id="KW-1185">Reference proteome</keyword>
<name>A0AAD4N296_9BILA</name>
<evidence type="ECO:0000256" key="1">
    <source>
        <dbReference type="ARBA" id="ARBA00004651"/>
    </source>
</evidence>
<evidence type="ECO:0000313" key="13">
    <source>
        <dbReference type="EMBL" id="KAI1714476.1"/>
    </source>
</evidence>
<protein>
    <submittedName>
        <fullName evidence="13">Otopetrin domain-containing protein</fullName>
    </submittedName>
</protein>